<dbReference type="AlphaFoldDB" id="A0A6J6JSL4"/>
<dbReference type="EMBL" id="CAEZVM010000075">
    <property type="protein sequence ID" value="CAB4639418.1"/>
    <property type="molecule type" value="Genomic_DNA"/>
</dbReference>
<accession>A0A6J6JSL4</accession>
<sequence length="95" mass="11023">MTLNGWKLQFWSKDLKKKLSREQPVPRPVKKSDYVIYFGSRTAEKAWLDLMATRRSDLVEAWEILTSSPLTADARCSPMRKDLAVVVFEGSAYRR</sequence>
<organism evidence="1">
    <name type="scientific">freshwater metagenome</name>
    <dbReference type="NCBI Taxonomy" id="449393"/>
    <lineage>
        <taxon>unclassified sequences</taxon>
        <taxon>metagenomes</taxon>
        <taxon>ecological metagenomes</taxon>
    </lineage>
</organism>
<protein>
    <submittedName>
        <fullName evidence="1">Unannotated protein</fullName>
    </submittedName>
</protein>
<proteinExistence type="predicted"/>
<reference evidence="1" key="1">
    <citation type="submission" date="2020-05" db="EMBL/GenBank/DDBJ databases">
        <authorList>
            <person name="Chiriac C."/>
            <person name="Salcher M."/>
            <person name="Ghai R."/>
            <person name="Kavagutti S V."/>
        </authorList>
    </citation>
    <scope>NUCLEOTIDE SEQUENCE</scope>
</reference>
<evidence type="ECO:0000313" key="1">
    <source>
        <dbReference type="EMBL" id="CAB4639418.1"/>
    </source>
</evidence>
<gene>
    <name evidence="1" type="ORF">UFOPK2032_01163</name>
</gene>
<name>A0A6J6JSL4_9ZZZZ</name>